<protein>
    <submittedName>
        <fullName evidence="1">Uncharacterized protein</fullName>
    </submittedName>
</protein>
<dbReference type="AlphaFoldDB" id="A0A0W8EAX0"/>
<sequence length="74" mass="8795">MVGMDSYMNTYLDRRMKYLIQDWDLATQNDLNDLETRLHAIEEDTKEIESFETSAGLKLDNLEQRLARLKEAKR</sequence>
<proteinExistence type="predicted"/>
<accession>A0A0W8EAX0</accession>
<organism evidence="1">
    <name type="scientific">hydrocarbon metagenome</name>
    <dbReference type="NCBI Taxonomy" id="938273"/>
    <lineage>
        <taxon>unclassified sequences</taxon>
        <taxon>metagenomes</taxon>
        <taxon>ecological metagenomes</taxon>
    </lineage>
</organism>
<evidence type="ECO:0000313" key="1">
    <source>
        <dbReference type="EMBL" id="KUG05601.1"/>
    </source>
</evidence>
<name>A0A0W8EAX0_9ZZZZ</name>
<reference evidence="1" key="1">
    <citation type="journal article" date="2015" name="Proc. Natl. Acad. Sci. U.S.A.">
        <title>Networks of energetic and metabolic interactions define dynamics in microbial communities.</title>
        <authorList>
            <person name="Embree M."/>
            <person name="Liu J.K."/>
            <person name="Al-Bassam M.M."/>
            <person name="Zengler K."/>
        </authorList>
    </citation>
    <scope>NUCLEOTIDE SEQUENCE</scope>
</reference>
<gene>
    <name evidence="1" type="ORF">ASZ90_016970</name>
</gene>
<dbReference type="EMBL" id="LNQE01001797">
    <property type="protein sequence ID" value="KUG05601.1"/>
    <property type="molecule type" value="Genomic_DNA"/>
</dbReference>
<comment type="caution">
    <text evidence="1">The sequence shown here is derived from an EMBL/GenBank/DDBJ whole genome shotgun (WGS) entry which is preliminary data.</text>
</comment>